<keyword evidence="4" id="KW-0472">Membrane</keyword>
<comment type="similarity">
    <text evidence="1">Belongs to the glycosyltransferase 25 family.</text>
</comment>
<dbReference type="PANTHER" id="PTHR10730:SF53">
    <property type="entry name" value="GLYCOSYLTRANSFERASE 25 FAMILY MEMBER"/>
    <property type="match status" value="1"/>
</dbReference>
<dbReference type="InterPro" id="IPR002654">
    <property type="entry name" value="Glyco_trans_25"/>
</dbReference>
<proteinExistence type="inferred from homology"/>
<reference evidence="7" key="1">
    <citation type="journal article" date="2023" name="Mol. Phylogenet. Evol.">
        <title>Genome-scale phylogeny and comparative genomics of the fungal order Sordariales.</title>
        <authorList>
            <person name="Hensen N."/>
            <person name="Bonometti L."/>
            <person name="Westerberg I."/>
            <person name="Brannstrom I.O."/>
            <person name="Guillou S."/>
            <person name="Cros-Aarteil S."/>
            <person name="Calhoun S."/>
            <person name="Haridas S."/>
            <person name="Kuo A."/>
            <person name="Mondo S."/>
            <person name="Pangilinan J."/>
            <person name="Riley R."/>
            <person name="LaButti K."/>
            <person name="Andreopoulos B."/>
            <person name="Lipzen A."/>
            <person name="Chen C."/>
            <person name="Yan M."/>
            <person name="Daum C."/>
            <person name="Ng V."/>
            <person name="Clum A."/>
            <person name="Steindorff A."/>
            <person name="Ohm R.A."/>
            <person name="Martin F."/>
            <person name="Silar P."/>
            <person name="Natvig D.O."/>
            <person name="Lalanne C."/>
            <person name="Gautier V."/>
            <person name="Ament-Velasquez S.L."/>
            <person name="Kruys A."/>
            <person name="Hutchinson M.I."/>
            <person name="Powell A.J."/>
            <person name="Barry K."/>
            <person name="Miller A.N."/>
            <person name="Grigoriev I.V."/>
            <person name="Debuchy R."/>
            <person name="Gladieux P."/>
            <person name="Hiltunen Thoren M."/>
            <person name="Johannesson H."/>
        </authorList>
    </citation>
    <scope>NUCLEOTIDE SEQUENCE [LARGE SCALE GENOMIC DNA]</scope>
    <source>
        <strain evidence="7">CBS 340.73</strain>
    </source>
</reference>
<feature type="transmembrane region" description="Helical" evidence="4">
    <location>
        <begin position="14"/>
        <end position="33"/>
    </location>
</feature>
<evidence type="ECO:0000256" key="4">
    <source>
        <dbReference type="SAM" id="Phobius"/>
    </source>
</evidence>
<evidence type="ECO:0000259" key="5">
    <source>
        <dbReference type="Pfam" id="PF01755"/>
    </source>
</evidence>
<organism evidence="6 7">
    <name type="scientific">Diplogelasinospora grovesii</name>
    <dbReference type="NCBI Taxonomy" id="303347"/>
    <lineage>
        <taxon>Eukaryota</taxon>
        <taxon>Fungi</taxon>
        <taxon>Dikarya</taxon>
        <taxon>Ascomycota</taxon>
        <taxon>Pezizomycotina</taxon>
        <taxon>Sordariomycetes</taxon>
        <taxon>Sordariomycetidae</taxon>
        <taxon>Sordariales</taxon>
        <taxon>Diplogelasinosporaceae</taxon>
        <taxon>Diplogelasinospora</taxon>
    </lineage>
</organism>
<evidence type="ECO:0000256" key="2">
    <source>
        <dbReference type="ARBA" id="ARBA00022676"/>
    </source>
</evidence>
<keyword evidence="4" id="KW-0812">Transmembrane</keyword>
<evidence type="ECO:0000256" key="1">
    <source>
        <dbReference type="ARBA" id="ARBA00006721"/>
    </source>
</evidence>
<sequence length="406" mass="45747">MFDQKLSAMFSRRTLHPVVIALGFVSVLCLIYLQSGHHGSLGSVGYPSRSSPHDLIDDINNSTLGFQKIFVVGLPQRTDRRDRMILEASLTGLEIEFIDGVLGKDIVNKSIPMGPNKERMGDPVLGCWRGHMNAIQQIIQRNITSALILEDDVDFDVRIRKLMRNFAMGVRTLTQPLTSSLGSFADPSFPLPREQSSQSDPFTEISFDNLPSTVPPRVSPYGDNWDQLWLGHCGQRFPDGKNKLIPRGRVIHTGDLSVPQPRHLWSWPQPFELVERYPEHTRVIHHSQEGVCTLGYAVTQKAARQILYEIGLKEVRSAIDIMLRWFCEGSEGMAYHRCLTSQPGLFHHHRPRGPVSAGTDIGDHGDGFREKALTDMTRWSVMLNADILLEGRTDFVDQFPDTQDQA</sequence>
<feature type="domain" description="Glycosyl transferase family 25" evidence="5">
    <location>
        <begin position="67"/>
        <end position="164"/>
    </location>
</feature>
<keyword evidence="7" id="KW-1185">Reference proteome</keyword>
<dbReference type="Pfam" id="PF01755">
    <property type="entry name" value="Glyco_transf_25"/>
    <property type="match status" value="1"/>
</dbReference>
<protein>
    <recommendedName>
        <fullName evidence="5">Glycosyl transferase family 25 domain-containing protein</fullName>
    </recommendedName>
</protein>
<dbReference type="GO" id="GO:0016740">
    <property type="term" value="F:transferase activity"/>
    <property type="evidence" value="ECO:0007669"/>
    <property type="project" value="UniProtKB-KW"/>
</dbReference>
<gene>
    <name evidence="6" type="ORF">QBC46DRAFT_396970</name>
</gene>
<evidence type="ECO:0000256" key="3">
    <source>
        <dbReference type="ARBA" id="ARBA00022679"/>
    </source>
</evidence>
<dbReference type="PANTHER" id="PTHR10730">
    <property type="entry name" value="PROCOLLAGEN-LYSINE,2-OXOGLUTARATE 5-DIOXYGENASE/GLYCOSYLTRANSFERASE 25 FAMILY MEMBER"/>
    <property type="match status" value="1"/>
</dbReference>
<evidence type="ECO:0000313" key="7">
    <source>
        <dbReference type="Proteomes" id="UP001303473"/>
    </source>
</evidence>
<comment type="caution">
    <text evidence="6">The sequence shown here is derived from an EMBL/GenBank/DDBJ whole genome shotgun (WGS) entry which is preliminary data.</text>
</comment>
<keyword evidence="4" id="KW-1133">Transmembrane helix</keyword>
<keyword evidence="2" id="KW-0328">Glycosyltransferase</keyword>
<dbReference type="EMBL" id="MU853913">
    <property type="protein sequence ID" value="KAK3935647.1"/>
    <property type="molecule type" value="Genomic_DNA"/>
</dbReference>
<dbReference type="InterPro" id="IPR050757">
    <property type="entry name" value="Collagen_mod_GT25"/>
</dbReference>
<name>A0AAN6MY49_9PEZI</name>
<accession>A0AAN6MY49</accession>
<dbReference type="CDD" id="cd06532">
    <property type="entry name" value="Glyco_transf_25"/>
    <property type="match status" value="1"/>
</dbReference>
<evidence type="ECO:0000313" key="6">
    <source>
        <dbReference type="EMBL" id="KAK3935647.1"/>
    </source>
</evidence>
<dbReference type="Proteomes" id="UP001303473">
    <property type="component" value="Unassembled WGS sequence"/>
</dbReference>
<keyword evidence="3" id="KW-0808">Transferase</keyword>
<dbReference type="AlphaFoldDB" id="A0AAN6MY49"/>